<dbReference type="PROSITE" id="PS00678">
    <property type="entry name" value="WD_REPEATS_1"/>
    <property type="match status" value="5"/>
</dbReference>
<feature type="repeat" description="WD" evidence="3">
    <location>
        <begin position="1382"/>
        <end position="1416"/>
    </location>
</feature>
<feature type="repeat" description="WD" evidence="3">
    <location>
        <begin position="1217"/>
        <end position="1252"/>
    </location>
</feature>
<feature type="repeat" description="WD" evidence="3">
    <location>
        <begin position="1695"/>
        <end position="1729"/>
    </location>
</feature>
<feature type="repeat" description="WD" evidence="3">
    <location>
        <begin position="1176"/>
        <end position="1210"/>
    </location>
</feature>
<evidence type="ECO:0000313" key="6">
    <source>
        <dbReference type="EMBL" id="AFZ38269.1"/>
    </source>
</evidence>
<dbReference type="KEGG" id="scs:Sta7437_4836"/>
<dbReference type="HOGENOM" id="CLU_002352_0_0_3"/>
<dbReference type="InterPro" id="IPR020472">
    <property type="entry name" value="WD40_PAC1"/>
</dbReference>
<dbReference type="InterPro" id="IPR019775">
    <property type="entry name" value="WD40_repeat_CS"/>
</dbReference>
<dbReference type="Proteomes" id="UP000010473">
    <property type="component" value="Plasmid pSTA7437.02"/>
</dbReference>
<feature type="repeat" description="WD" evidence="3">
    <location>
        <begin position="1351"/>
        <end position="1375"/>
    </location>
</feature>
<dbReference type="RefSeq" id="WP_015195646.1">
    <property type="nucleotide sequence ID" value="NC_019749.1"/>
</dbReference>
<dbReference type="SUPFAM" id="SSF52540">
    <property type="entry name" value="P-loop containing nucleoside triphosphate hydrolases"/>
    <property type="match status" value="1"/>
</dbReference>
<dbReference type="PROSITE" id="PS50294">
    <property type="entry name" value="WD_REPEATS_REGION"/>
    <property type="match status" value="13"/>
</dbReference>
<dbReference type="Pfam" id="PF20703">
    <property type="entry name" value="nSTAND1"/>
    <property type="match status" value="1"/>
</dbReference>
<dbReference type="InterPro" id="IPR036322">
    <property type="entry name" value="WD40_repeat_dom_sf"/>
</dbReference>
<dbReference type="Gene3D" id="3.40.50.1460">
    <property type="match status" value="1"/>
</dbReference>
<dbReference type="Gene3D" id="2.130.10.10">
    <property type="entry name" value="YVTN repeat-like/Quinoprotein amine dehydrogenase"/>
    <property type="match status" value="3"/>
</dbReference>
<evidence type="ECO:0000256" key="2">
    <source>
        <dbReference type="ARBA" id="ARBA00022737"/>
    </source>
</evidence>
<evidence type="ECO:0000259" key="4">
    <source>
        <dbReference type="Pfam" id="PF00656"/>
    </source>
</evidence>
<dbReference type="OrthoDB" id="500003at2"/>
<dbReference type="InterPro" id="IPR011047">
    <property type="entry name" value="Quinoprotein_ADH-like_sf"/>
</dbReference>
<feature type="repeat" description="WD" evidence="3">
    <location>
        <begin position="1612"/>
        <end position="1644"/>
    </location>
</feature>
<dbReference type="GO" id="GO:0004197">
    <property type="term" value="F:cysteine-type endopeptidase activity"/>
    <property type="evidence" value="ECO:0007669"/>
    <property type="project" value="InterPro"/>
</dbReference>
<feature type="repeat" description="WD" evidence="3">
    <location>
        <begin position="1135"/>
        <end position="1167"/>
    </location>
</feature>
<dbReference type="InterPro" id="IPR011600">
    <property type="entry name" value="Pept_C14_caspase"/>
</dbReference>
<dbReference type="InterPro" id="IPR011659">
    <property type="entry name" value="WD40"/>
</dbReference>
<dbReference type="SUPFAM" id="SSF50998">
    <property type="entry name" value="Quinoprotein alcohol dehydrogenase-like"/>
    <property type="match status" value="1"/>
</dbReference>
<geneLocation type="plasmid" evidence="6 7">
    <name>pSTA7437.02</name>
</geneLocation>
<organism evidence="6 7">
    <name type="scientific">Stanieria cyanosphaera (strain ATCC 29371 / PCC 7437)</name>
    <dbReference type="NCBI Taxonomy" id="111780"/>
    <lineage>
        <taxon>Bacteria</taxon>
        <taxon>Bacillati</taxon>
        <taxon>Cyanobacteriota</taxon>
        <taxon>Cyanophyceae</taxon>
        <taxon>Pleurocapsales</taxon>
        <taxon>Dermocarpellaceae</taxon>
        <taxon>Stanieria</taxon>
    </lineage>
</organism>
<dbReference type="Pfam" id="PF07676">
    <property type="entry name" value="PD40"/>
    <property type="match status" value="1"/>
</dbReference>
<dbReference type="PROSITE" id="PS50082">
    <property type="entry name" value="WD_REPEATS_2"/>
    <property type="match status" value="14"/>
</dbReference>
<evidence type="ECO:0000313" key="7">
    <source>
        <dbReference type="Proteomes" id="UP000010473"/>
    </source>
</evidence>
<dbReference type="GO" id="GO:0006508">
    <property type="term" value="P:proteolysis"/>
    <property type="evidence" value="ECO:0007669"/>
    <property type="project" value="InterPro"/>
</dbReference>
<dbReference type="PANTHER" id="PTHR19879:SF9">
    <property type="entry name" value="TRANSCRIPTION INITIATION FACTOR TFIID SUBUNIT 5"/>
    <property type="match status" value="1"/>
</dbReference>
<dbReference type="SUPFAM" id="SSF50978">
    <property type="entry name" value="WD40 repeat-like"/>
    <property type="match status" value="1"/>
</dbReference>
<keyword evidence="1 3" id="KW-0853">WD repeat</keyword>
<dbReference type="SUPFAM" id="SSF52129">
    <property type="entry name" value="Caspase-like"/>
    <property type="match status" value="1"/>
</dbReference>
<dbReference type="InterPro" id="IPR015943">
    <property type="entry name" value="WD40/YVTN_repeat-like_dom_sf"/>
</dbReference>
<dbReference type="InterPro" id="IPR049052">
    <property type="entry name" value="nSTAND1"/>
</dbReference>
<feature type="repeat" description="WD" evidence="3">
    <location>
        <begin position="1570"/>
        <end position="1603"/>
    </location>
</feature>
<feature type="repeat" description="WD" evidence="3">
    <location>
        <begin position="1529"/>
        <end position="1561"/>
    </location>
</feature>
<feature type="domain" description="Peptidase C14 caspase" evidence="4">
    <location>
        <begin position="13"/>
        <end position="231"/>
    </location>
</feature>
<dbReference type="PRINTS" id="PR00320">
    <property type="entry name" value="GPROTEINBRPT"/>
</dbReference>
<dbReference type="EMBL" id="CP003655">
    <property type="protein sequence ID" value="AFZ38269.1"/>
    <property type="molecule type" value="Genomic_DNA"/>
</dbReference>
<feature type="repeat" description="WD" evidence="3">
    <location>
        <begin position="1423"/>
        <end position="1457"/>
    </location>
</feature>
<dbReference type="InterPro" id="IPR029030">
    <property type="entry name" value="Caspase-like_dom_sf"/>
</dbReference>
<evidence type="ECO:0000256" key="3">
    <source>
        <dbReference type="PROSITE-ProRule" id="PRU00221"/>
    </source>
</evidence>
<evidence type="ECO:0000256" key="1">
    <source>
        <dbReference type="ARBA" id="ARBA00022574"/>
    </source>
</evidence>
<reference evidence="7" key="1">
    <citation type="journal article" date="2013" name="Proc. Natl. Acad. Sci. U.S.A.">
        <title>Improving the coverage of the cyanobacterial phylum using diversity-driven genome sequencing.</title>
        <authorList>
            <person name="Shih P.M."/>
            <person name="Wu D."/>
            <person name="Latifi A."/>
            <person name="Axen S.D."/>
            <person name="Fewer D.P."/>
            <person name="Talla E."/>
            <person name="Calteau A."/>
            <person name="Cai F."/>
            <person name="Tandeau de Marsac N."/>
            <person name="Rippka R."/>
            <person name="Herdman M."/>
            <person name="Sivonen K."/>
            <person name="Coursin T."/>
            <person name="Laurent T."/>
            <person name="Goodwin L."/>
            <person name="Nolan M."/>
            <person name="Davenport K.W."/>
            <person name="Han C.S."/>
            <person name="Rubin E.M."/>
            <person name="Eisen J.A."/>
            <person name="Woyke T."/>
            <person name="Gugger M."/>
            <person name="Kerfeld C.A."/>
        </authorList>
    </citation>
    <scope>NUCLEOTIDE SEQUENCE [LARGE SCALE GENOMIC DNA]</scope>
    <source>
        <strain evidence="7">ATCC 29371 / PCC 7437</strain>
        <plasmid evidence="7">Plasmid pSTA7437.02</plasmid>
    </source>
</reference>
<dbReference type="CDD" id="cd00200">
    <property type="entry name" value="WD40"/>
    <property type="match status" value="2"/>
</dbReference>
<feature type="repeat" description="WD" evidence="3">
    <location>
        <begin position="1299"/>
        <end position="1333"/>
    </location>
</feature>
<feature type="repeat" description="WD" evidence="3">
    <location>
        <begin position="1258"/>
        <end position="1292"/>
    </location>
</feature>
<evidence type="ECO:0000259" key="5">
    <source>
        <dbReference type="Pfam" id="PF20703"/>
    </source>
</evidence>
<feature type="domain" description="Novel STAND NTPase 1" evidence="5">
    <location>
        <begin position="496"/>
        <end position="945"/>
    </location>
</feature>
<dbReference type="InterPro" id="IPR001680">
    <property type="entry name" value="WD40_rpt"/>
</dbReference>
<gene>
    <name evidence="6" type="ordered locus">Sta7437_4836</name>
</gene>
<dbReference type="PATRIC" id="fig|111780.3.peg.4998"/>
<feature type="repeat" description="WD" evidence="3">
    <location>
        <begin position="1488"/>
        <end position="1520"/>
    </location>
</feature>
<keyword evidence="2" id="KW-0677">Repeat</keyword>
<keyword evidence="7" id="KW-1185">Reference proteome</keyword>
<protein>
    <submittedName>
        <fullName evidence="6">WD40 repeat-containing protein</fullName>
    </submittedName>
</protein>
<dbReference type="PANTHER" id="PTHR19879">
    <property type="entry name" value="TRANSCRIPTION INITIATION FACTOR TFIID"/>
    <property type="match status" value="1"/>
</dbReference>
<dbReference type="SMART" id="SM00320">
    <property type="entry name" value="WD40"/>
    <property type="match status" value="16"/>
</dbReference>
<dbReference type="Pfam" id="PF00656">
    <property type="entry name" value="Peptidase_C14"/>
    <property type="match status" value="1"/>
</dbReference>
<dbReference type="Pfam" id="PF00400">
    <property type="entry name" value="WD40"/>
    <property type="match status" value="15"/>
</dbReference>
<proteinExistence type="predicted"/>
<feature type="repeat" description="WD" evidence="3">
    <location>
        <begin position="1736"/>
        <end position="1777"/>
    </location>
</feature>
<accession>K9Y1R2</accession>
<keyword evidence="6" id="KW-0614">Plasmid</keyword>
<name>K9Y1R2_STAC7</name>
<sequence>MSLFAAESSKLWIVLIGVTEYRDEKIEDLNCCANGCRGLMEAFEIATQNFHSTEIIAHYDGASHSPELASIITSIQKFREAEPEHTVLFYFSGHGFLDRDNNPILCVADTEFADLAGTGLKLETVLDILTECKAKHQVVWLDACQEKLNIQSNSNPNAQLLAALKKQAEQSQNFSAILSCDRGEYSWEIPELGHGLFTYYLIKGLRGKAADREGIVEVKELFKYIRDRVKKYIDYWNSPERFHIRQANLAKGIVVKPSRSQTPQQIFRGNADIVLGKAVTATKRQALVIKTLAVSEAAVNLCQILQGKGGFEVDYCFPEDKEEGELEQAIALCLQSASKTVLLYLAGKIEETDKNVNRLWLSDSVYITLNWLKQQLDRSPVAQKIVILDCFGVDNLDNCFDLLKPSTKSSQSIIAASAKGSKQTEFITQLVTVLQTAAETQAEFWVAELITQLQKNCQSNPEITLKPWLSGATEVLELLLAQTERKLVKFDANYCPYKGLLAFKKEDANFFYGRDALIQEIVRQLKNTSFLAVMGASGSGKSSVVQAGVLPQLETKGLYSDRSNQLQLCQTWVMRTGNNPFTALAKSIAPNNKELVEGKIHLGVDAFSLWLQQQPQPMSVLVIDQFEELFTLTGESDRSQFIQFILAVCERASDCFKVIITLRDDFMKECLNLPELGERVQQSHILVLSYFTQEQYRQIITKPARQVGITVEEELVRVLLEELQINLTVEAETENLPLSPQSQSDDPEKPKTKEIIRQGNLPLLQFALAELWEVRTPGSLTLQDYQQHIGGIAKILGDKADFTYKNLTKEQQKCAQWILLSLVQLGEGKEDTRRRLTRSQLLVSKYDRDKASRELFQSTLQALIDARLIVVSLEENNSSQNNLNNIEETPSVSSNSEVTVEVIHEILIRNWQTLRWWLDANRDRLRLMREIEQQAGQWQENQQNNDYLLRGTALARAEELYIKYADELSNLSNKFIYQCIQERDRILKQAKRNRRLIFGGLITALAIVSGLAGAAIWQLRQATINEVDALSNSAEAQLASGQELDALITGLQAGRKIKDNKLGVDTKTKIKVIGGLQDIFYQIKNFNVLAGNTTSVNIVEFSPDGQIIATAEKDYEVKDFTVKLWDRNGKLLHNLKGHKEGIKDVAFSPNSQIIATGSFDNTVKFWNREGKLLYTLTGHSDDIRDIAFSPDGQTIATASADFTVKLWNLKGQILHTLKTHTNSVNSAVFSPDGKMILSVGGDGKVNLWSLDSKLIRTLSSNDRPIVRAVFSPDGKIIATANADSTVKLWSLKGQLLHTLEGHTKLVRNVVFSPDSKIIASTGDDRTIRLWNLQGKLLDTLEGTSGYFENKIVFSPNGKILASAGENNTIKVWNVEGELLYTLEGHINQVNQVAFSPDGHTLASASYDQTVRLWNLEERFPANLKGHTQQVNEVEFSPDGKILASGSDDGTVKLWSISGELLHTLQDKSSDRDRGMLELEDERSKLVYSFGSKSSINQIVFSPDGQIIASANYGGVVKLWNQKGKLLHTLTGHKSQVKTLVFSPDGEILASGSEDGTVKLWNQKGQLLHTLTGHKDFVNQVAFSPDGQIIASAAGGDDTVRLWNREGKLLRVLKDHTYYVNKVVFSPDGQIIASAGGDDTVRLWNREGKLLHTLEGRTNVFNNLLFSPDGKILAFASDEEEKIKLWNLNGELLHTLKGHTNTITNVTFTPDSQFIVSSSWDNTVKIWNIKGELLQTLESHTDWVNDVAVSPNGRIIASAGKDGTVKLWSLDLNDVLTQGCNWARDYLTNNPNVSEEDRHICDGIATENN</sequence>
<dbReference type="Gene3D" id="3.40.50.300">
    <property type="entry name" value="P-loop containing nucleotide triphosphate hydrolases"/>
    <property type="match status" value="1"/>
</dbReference>
<dbReference type="InterPro" id="IPR027417">
    <property type="entry name" value="P-loop_NTPase"/>
</dbReference>